<keyword evidence="4" id="KW-0812">Transmembrane</keyword>
<evidence type="ECO:0000256" key="4">
    <source>
        <dbReference type="SAM" id="Phobius"/>
    </source>
</evidence>
<evidence type="ECO:0000313" key="7">
    <source>
        <dbReference type="Proteomes" id="UP000078454"/>
    </source>
</evidence>
<name>A0A198ACB8_9BACL</name>
<dbReference type="Pfam" id="PF12833">
    <property type="entry name" value="HTH_18"/>
    <property type="match status" value="1"/>
</dbReference>
<dbReference type="SMART" id="SM00342">
    <property type="entry name" value="HTH_ARAC"/>
    <property type="match status" value="1"/>
</dbReference>
<dbReference type="Proteomes" id="UP000078454">
    <property type="component" value="Unassembled WGS sequence"/>
</dbReference>
<evidence type="ECO:0000313" key="6">
    <source>
        <dbReference type="EMBL" id="OAS18740.1"/>
    </source>
</evidence>
<dbReference type="AlphaFoldDB" id="A0A198ACB8"/>
<evidence type="ECO:0000256" key="2">
    <source>
        <dbReference type="ARBA" id="ARBA00023125"/>
    </source>
</evidence>
<keyword evidence="7" id="KW-1185">Reference proteome</keyword>
<evidence type="ECO:0000259" key="5">
    <source>
        <dbReference type="PROSITE" id="PS01124"/>
    </source>
</evidence>
<dbReference type="EMBL" id="LYPB01000063">
    <property type="protein sequence ID" value="OAS18740.1"/>
    <property type="molecule type" value="Genomic_DNA"/>
</dbReference>
<evidence type="ECO:0000256" key="3">
    <source>
        <dbReference type="ARBA" id="ARBA00023163"/>
    </source>
</evidence>
<reference evidence="6 7" key="1">
    <citation type="submission" date="2016-05" db="EMBL/GenBank/DDBJ databases">
        <title>Paenibacillus sp. 1ZS3-15 nov., isolated from the rhizosphere soil.</title>
        <authorList>
            <person name="Zhang X.X."/>
            <person name="Zhang J."/>
        </authorList>
    </citation>
    <scope>NUCLEOTIDE SEQUENCE [LARGE SCALE GENOMIC DNA]</scope>
    <source>
        <strain evidence="6 7">1ZS3-15</strain>
    </source>
</reference>
<dbReference type="GO" id="GO:0043565">
    <property type="term" value="F:sequence-specific DNA binding"/>
    <property type="evidence" value="ECO:0007669"/>
    <property type="project" value="InterPro"/>
</dbReference>
<dbReference type="Gene3D" id="1.10.10.60">
    <property type="entry name" value="Homeodomain-like"/>
    <property type="match status" value="2"/>
</dbReference>
<accession>A0A198ACB8</accession>
<evidence type="ECO:0000256" key="1">
    <source>
        <dbReference type="ARBA" id="ARBA00023015"/>
    </source>
</evidence>
<dbReference type="PROSITE" id="PS01124">
    <property type="entry name" value="HTH_ARAC_FAMILY_2"/>
    <property type="match status" value="1"/>
</dbReference>
<dbReference type="GO" id="GO:0003700">
    <property type="term" value="F:DNA-binding transcription factor activity"/>
    <property type="evidence" value="ECO:0007669"/>
    <property type="project" value="InterPro"/>
</dbReference>
<feature type="domain" description="HTH araC/xylS-type" evidence="5">
    <location>
        <begin position="644"/>
        <end position="743"/>
    </location>
</feature>
<dbReference type="PANTHER" id="PTHR43280">
    <property type="entry name" value="ARAC-FAMILY TRANSCRIPTIONAL REGULATOR"/>
    <property type="match status" value="1"/>
</dbReference>
<feature type="transmembrane region" description="Helical" evidence="4">
    <location>
        <begin position="294"/>
        <end position="314"/>
    </location>
</feature>
<dbReference type="InterPro" id="IPR009057">
    <property type="entry name" value="Homeodomain-like_sf"/>
</dbReference>
<dbReference type="STRING" id="1850517.A8708_29440"/>
<keyword evidence="1" id="KW-0805">Transcription regulation</keyword>
<feature type="transmembrane region" description="Helical" evidence="4">
    <location>
        <begin position="12"/>
        <end position="34"/>
    </location>
</feature>
<proteinExistence type="predicted"/>
<comment type="caution">
    <text evidence="6">The sequence shown here is derived from an EMBL/GenBank/DDBJ whole genome shotgun (WGS) entry which is preliminary data.</text>
</comment>
<dbReference type="PANTHER" id="PTHR43280:SF28">
    <property type="entry name" value="HTH-TYPE TRANSCRIPTIONAL ACTIVATOR RHAS"/>
    <property type="match status" value="1"/>
</dbReference>
<keyword evidence="4" id="KW-0472">Membrane</keyword>
<dbReference type="SUPFAM" id="SSF46689">
    <property type="entry name" value="Homeodomain-like"/>
    <property type="match status" value="1"/>
</dbReference>
<keyword evidence="3" id="KW-0804">Transcription</keyword>
<protein>
    <recommendedName>
        <fullName evidence="5">HTH araC/xylS-type domain-containing protein</fullName>
    </recommendedName>
</protein>
<dbReference type="InterPro" id="IPR018060">
    <property type="entry name" value="HTH_AraC"/>
</dbReference>
<sequence length="752" mass="87138">MKSLFLSVRSTLFRKTILLYSFAVFIPILVFFLFCYSTIYHSFEKEIYTSNINKLNTVKNVYDVKISELNRLTTKVDSSPSLTLFQIKNNSADVVSTLSFLTRLLDPLNDIFLYERGSNKLFSSSGTFFFPKILPNYIESSDLTKDDFDYLLNHSESVHVRQVISQNNHSYIFYFSPLSPNFSNPSRTVVFVIDNENLKKLFNFSVTENVNENVLVFDNDLQLLSSFVPDSKGTILSHITPLLKHHKGDFSDTIQTDGRQLYIIGLHSNETGYYYVKITDMQYAMKSLIEIKDWVIVVTALMFVIGAIIIMLGLRFNYYPIRKIVSQLNAYSNTRNDELGTIERAIGDLNQLQVEYHNFTEHSENALYENFLLYVLNSSFNNLQSLNSAGKSIGVIFTRSEFCIASIFIEDVDKLNDIEYSVVVNAIAVNIPKSIERQFKNLLFNQQIVCIFCLERENYSDLIHAFENIRQQLLDLGVQATVGVSDINEKPSLIGRLYLQSREALEYKMLYSIGSIIEYSQISNITDAETPLPEMLESFEKHISELKIEKAQKSFYEMMNYIKTNKCTLYTCRYICFDIIQYFKRLSVLLDTTYSHTLDYGFDILEIEHFQTIDDLIELIEQVFQKISDFLNSHKKHQSDQFFEEILQFINENCFSYEFQINSLADKFSMSVQYLRSIFKTHTGQTLSEYVNHLKIEKAKELLITTNDNLAVIVQKIGKVDVTNFTRAFKKETGFTPGAYRIAHQELNKKDE</sequence>
<gene>
    <name evidence="6" type="ORF">A8708_29440</name>
</gene>
<keyword evidence="4" id="KW-1133">Transmembrane helix</keyword>
<keyword evidence="2" id="KW-0238">DNA-binding</keyword>
<organism evidence="6 7">
    <name type="scientific">Paenibacillus oryzisoli</name>
    <dbReference type="NCBI Taxonomy" id="1850517"/>
    <lineage>
        <taxon>Bacteria</taxon>
        <taxon>Bacillati</taxon>
        <taxon>Bacillota</taxon>
        <taxon>Bacilli</taxon>
        <taxon>Bacillales</taxon>
        <taxon>Paenibacillaceae</taxon>
        <taxon>Paenibacillus</taxon>
    </lineage>
</organism>